<protein>
    <submittedName>
        <fullName evidence="1">Uncharacterized protein</fullName>
    </submittedName>
</protein>
<accession>M5TW64</accession>
<dbReference type="PATRIC" id="fig|1263870.3.peg.5460"/>
<dbReference type="EMBL" id="ANOH01000357">
    <property type="protein sequence ID" value="EMI53415.1"/>
    <property type="molecule type" value="Genomic_DNA"/>
</dbReference>
<reference evidence="1 2" key="1">
    <citation type="journal article" date="2013" name="Mar. Genomics">
        <title>Expression of sulfatases in Rhodopirellula baltica and the diversity of sulfatases in the genus Rhodopirellula.</title>
        <authorList>
            <person name="Wegner C.E."/>
            <person name="Richter-Heitmann T."/>
            <person name="Klindworth A."/>
            <person name="Klockow C."/>
            <person name="Richter M."/>
            <person name="Achstetter T."/>
            <person name="Glockner F.O."/>
            <person name="Harder J."/>
        </authorList>
    </citation>
    <scope>NUCLEOTIDE SEQUENCE [LARGE SCALE GENOMIC DNA]</scope>
    <source>
        <strain evidence="1 2">SM41</strain>
    </source>
</reference>
<sequence length="59" mass="6320">MTQTYLKIALITLCLNVAVGCGKKGTSLATEHGNMSIEEYEKLVDQSQAEGGDDSAKEE</sequence>
<proteinExistence type="predicted"/>
<dbReference type="Proteomes" id="UP000011885">
    <property type="component" value="Unassembled WGS sequence"/>
</dbReference>
<name>M5TW64_9BACT</name>
<gene>
    <name evidence="1" type="ORF">RSSM_05162</name>
</gene>
<dbReference type="RefSeq" id="WP_008685236.1">
    <property type="nucleotide sequence ID" value="NZ_ANOH01000357.1"/>
</dbReference>
<comment type="caution">
    <text evidence="1">The sequence shown here is derived from an EMBL/GenBank/DDBJ whole genome shotgun (WGS) entry which is preliminary data.</text>
</comment>
<dbReference type="AlphaFoldDB" id="M5TW64"/>
<evidence type="ECO:0000313" key="1">
    <source>
        <dbReference type="EMBL" id="EMI53415.1"/>
    </source>
</evidence>
<keyword evidence="2" id="KW-1185">Reference proteome</keyword>
<dbReference type="PROSITE" id="PS51257">
    <property type="entry name" value="PROKAR_LIPOPROTEIN"/>
    <property type="match status" value="1"/>
</dbReference>
<organism evidence="1 2">
    <name type="scientific">Rhodopirellula sallentina SM41</name>
    <dbReference type="NCBI Taxonomy" id="1263870"/>
    <lineage>
        <taxon>Bacteria</taxon>
        <taxon>Pseudomonadati</taxon>
        <taxon>Planctomycetota</taxon>
        <taxon>Planctomycetia</taxon>
        <taxon>Pirellulales</taxon>
        <taxon>Pirellulaceae</taxon>
        <taxon>Rhodopirellula</taxon>
    </lineage>
</organism>
<evidence type="ECO:0000313" key="2">
    <source>
        <dbReference type="Proteomes" id="UP000011885"/>
    </source>
</evidence>